<dbReference type="Pfam" id="PF02781">
    <property type="entry name" value="G6PD_C"/>
    <property type="match status" value="1"/>
</dbReference>
<sequence>MTKTSASILILGAGGDLTKRLLLPGLASLLTRREYDVQVIGAGLDDRSDVWDEIVRTSFEAADVGADPDALLDSTEYIPADATSAEVLKRLLDACAHTPVIYFALPPAVSAKVCEALREVELPEGTRLALEKPFGTDLESARRLNRLLTLLVPEEQIFRIDHFLGMSMVLNVLGLRFANRVLEGAWRAEHVERVEIVFDETLALEGRGGYYDSAGALVDMLQSHLLEVLSLVALEPLPRLDQAELRSNIAQVLRSTRVWDDDPVAASKRARYTAGRVGERDLPSYVDEEGVDPARETETLAQITCAVDTPRWRGVPFVLRSGKAISADRTTVTVRFKPAPEIPGFIGEPKSDSIVLDLLSGEVALDLSMNGSGDPFTLEQTRLSTDKAPGDLLPYGQVLEGILDGDPLLSVRGDIAEECWRIVAPVLDAWRDGLVPLEEYAAGSAGPDGWGTAAG</sequence>
<dbReference type="PRINTS" id="PR00079">
    <property type="entry name" value="G6PDHDRGNASE"/>
</dbReference>
<name>A0A9W6LVG7_9MICO</name>
<dbReference type="AlphaFoldDB" id="A0A9W6LVG7"/>
<comment type="caution">
    <text evidence="8">The sequence shown here is derived from an EMBL/GenBank/DDBJ whole genome shotgun (WGS) entry which is preliminary data.</text>
</comment>
<gene>
    <name evidence="8" type="primary">zwf_1</name>
    <name evidence="8" type="ORF">GCM10017576_02890</name>
</gene>
<dbReference type="SUPFAM" id="SSF51735">
    <property type="entry name" value="NAD(P)-binding Rossmann-fold domains"/>
    <property type="match status" value="1"/>
</dbReference>
<feature type="domain" description="Glucose-6-phosphate dehydrogenase NAD-binding" evidence="6">
    <location>
        <begin position="10"/>
        <end position="171"/>
    </location>
</feature>
<protein>
    <submittedName>
        <fullName evidence="8">Glucose-6-phosphate 1-dehydrogenase</fullName>
    </submittedName>
</protein>
<dbReference type="Pfam" id="PF00479">
    <property type="entry name" value="G6PD_N"/>
    <property type="match status" value="1"/>
</dbReference>
<dbReference type="Gene3D" id="3.40.50.720">
    <property type="entry name" value="NAD(P)-binding Rossmann-like Domain"/>
    <property type="match status" value="1"/>
</dbReference>
<evidence type="ECO:0000256" key="1">
    <source>
        <dbReference type="ARBA" id="ARBA00004937"/>
    </source>
</evidence>
<dbReference type="InterPro" id="IPR022675">
    <property type="entry name" value="G6P_DH_C"/>
</dbReference>
<evidence type="ECO:0000259" key="6">
    <source>
        <dbReference type="Pfam" id="PF00479"/>
    </source>
</evidence>
<dbReference type="GO" id="GO:0009051">
    <property type="term" value="P:pentose-phosphate shunt, oxidative branch"/>
    <property type="evidence" value="ECO:0007669"/>
    <property type="project" value="TreeGrafter"/>
</dbReference>
<organism evidence="8 9">
    <name type="scientific">Microbacterium barkeri</name>
    <dbReference type="NCBI Taxonomy" id="33917"/>
    <lineage>
        <taxon>Bacteria</taxon>
        <taxon>Bacillati</taxon>
        <taxon>Actinomycetota</taxon>
        <taxon>Actinomycetes</taxon>
        <taxon>Micrococcales</taxon>
        <taxon>Microbacteriaceae</taxon>
        <taxon>Microbacterium</taxon>
    </lineage>
</organism>
<dbReference type="Gene3D" id="3.30.360.10">
    <property type="entry name" value="Dihydrodipicolinate Reductase, domain 2"/>
    <property type="match status" value="1"/>
</dbReference>
<evidence type="ECO:0000256" key="2">
    <source>
        <dbReference type="ARBA" id="ARBA00022526"/>
    </source>
</evidence>
<keyword evidence="4" id="KW-0560">Oxidoreductase</keyword>
<comment type="pathway">
    <text evidence="1">Carbohydrate degradation; pentose phosphate pathway; D-ribulose 5-phosphate from D-glucose 6-phosphate (oxidative stage): step 1/3.</text>
</comment>
<keyword evidence="5" id="KW-0119">Carbohydrate metabolism</keyword>
<dbReference type="GO" id="GO:0005829">
    <property type="term" value="C:cytosol"/>
    <property type="evidence" value="ECO:0007669"/>
    <property type="project" value="TreeGrafter"/>
</dbReference>
<dbReference type="PIRSF" id="PIRSF000110">
    <property type="entry name" value="G6PD"/>
    <property type="match status" value="1"/>
</dbReference>
<dbReference type="InterPro" id="IPR036291">
    <property type="entry name" value="NAD(P)-bd_dom_sf"/>
</dbReference>
<evidence type="ECO:0000256" key="5">
    <source>
        <dbReference type="ARBA" id="ARBA00023277"/>
    </source>
</evidence>
<proteinExistence type="predicted"/>
<dbReference type="Proteomes" id="UP001142462">
    <property type="component" value="Unassembled WGS sequence"/>
</dbReference>
<dbReference type="GO" id="GO:0006006">
    <property type="term" value="P:glucose metabolic process"/>
    <property type="evidence" value="ECO:0007669"/>
    <property type="project" value="UniProtKB-KW"/>
</dbReference>
<evidence type="ECO:0000313" key="9">
    <source>
        <dbReference type="Proteomes" id="UP001142462"/>
    </source>
</evidence>
<evidence type="ECO:0000259" key="7">
    <source>
        <dbReference type="Pfam" id="PF02781"/>
    </source>
</evidence>
<keyword evidence="2" id="KW-0313">Glucose metabolism</keyword>
<reference evidence="8" key="1">
    <citation type="journal article" date="2014" name="Int. J. Syst. Evol. Microbiol.">
        <title>Complete genome sequence of Corynebacterium casei LMG S-19264T (=DSM 44701T), isolated from a smear-ripened cheese.</title>
        <authorList>
            <consortium name="US DOE Joint Genome Institute (JGI-PGF)"/>
            <person name="Walter F."/>
            <person name="Albersmeier A."/>
            <person name="Kalinowski J."/>
            <person name="Ruckert C."/>
        </authorList>
    </citation>
    <scope>NUCLEOTIDE SEQUENCE</scope>
    <source>
        <strain evidence="8">VKM Ac-1020</strain>
    </source>
</reference>
<dbReference type="RefSeq" id="WP_271171885.1">
    <property type="nucleotide sequence ID" value="NZ_BSEJ01000001.1"/>
</dbReference>
<evidence type="ECO:0000256" key="4">
    <source>
        <dbReference type="ARBA" id="ARBA00023002"/>
    </source>
</evidence>
<dbReference type="InterPro" id="IPR022674">
    <property type="entry name" value="G6P_DH_NAD-bd"/>
</dbReference>
<keyword evidence="9" id="KW-1185">Reference proteome</keyword>
<evidence type="ECO:0000313" key="8">
    <source>
        <dbReference type="EMBL" id="GLJ60160.1"/>
    </source>
</evidence>
<dbReference type="SUPFAM" id="SSF55347">
    <property type="entry name" value="Glyceraldehyde-3-phosphate dehydrogenase-like, C-terminal domain"/>
    <property type="match status" value="1"/>
</dbReference>
<feature type="domain" description="Glucose-6-phosphate dehydrogenase C-terminal" evidence="7">
    <location>
        <begin position="175"/>
        <end position="448"/>
    </location>
</feature>
<dbReference type="PANTHER" id="PTHR23429:SF0">
    <property type="entry name" value="GLUCOSE-6-PHOSPHATE 1-DEHYDROGENASE"/>
    <property type="match status" value="1"/>
</dbReference>
<evidence type="ECO:0000256" key="3">
    <source>
        <dbReference type="ARBA" id="ARBA00022857"/>
    </source>
</evidence>
<accession>A0A9W6LVG7</accession>
<keyword evidence="3" id="KW-0521">NADP</keyword>
<reference evidence="8" key="2">
    <citation type="submission" date="2023-01" db="EMBL/GenBank/DDBJ databases">
        <authorList>
            <person name="Sun Q."/>
            <person name="Evtushenko L."/>
        </authorList>
    </citation>
    <scope>NUCLEOTIDE SEQUENCE</scope>
    <source>
        <strain evidence="8">VKM Ac-1020</strain>
    </source>
</reference>
<dbReference type="PANTHER" id="PTHR23429">
    <property type="entry name" value="GLUCOSE-6-PHOSPHATE 1-DEHYDROGENASE G6PD"/>
    <property type="match status" value="1"/>
</dbReference>
<dbReference type="NCBIfam" id="NF009492">
    <property type="entry name" value="PRK12853.1-3"/>
    <property type="match status" value="1"/>
</dbReference>
<dbReference type="InterPro" id="IPR001282">
    <property type="entry name" value="G6P_DH"/>
</dbReference>
<dbReference type="GO" id="GO:0050661">
    <property type="term" value="F:NADP binding"/>
    <property type="evidence" value="ECO:0007669"/>
    <property type="project" value="InterPro"/>
</dbReference>
<dbReference type="GO" id="GO:0004345">
    <property type="term" value="F:glucose-6-phosphate dehydrogenase activity"/>
    <property type="evidence" value="ECO:0007669"/>
    <property type="project" value="InterPro"/>
</dbReference>
<dbReference type="EMBL" id="BSEJ01000001">
    <property type="protein sequence ID" value="GLJ60160.1"/>
    <property type="molecule type" value="Genomic_DNA"/>
</dbReference>